<comment type="caution">
    <text evidence="2">The sequence shown here is derived from an EMBL/GenBank/DDBJ whole genome shotgun (WGS) entry which is preliminary data.</text>
</comment>
<feature type="chain" id="PRO_5045634067" description="DUF2059 domain-containing protein" evidence="1">
    <location>
        <begin position="20"/>
        <end position="186"/>
    </location>
</feature>
<dbReference type="Proteomes" id="UP000326367">
    <property type="component" value="Unassembled WGS sequence"/>
</dbReference>
<accession>A0ABQ6T5C2</accession>
<sequence length="186" mass="19323">MSAPALLVLAGLLPAMAQAAPADALALARQVNAQIVHRHVQEEIQAISEAMNGGTGQSLVKDSPAGCQAQMGEAVTTLYAAMAEQVRSGIEEPAYLATMDKQLAAVYSAEELKAFLAQSADADTDAFGLYREVMSGPGLQEIDDAQKQKVFAAMDESAPSTPALAAAFQAAQAAKDACQRLQIDAS</sequence>
<evidence type="ECO:0000313" key="2">
    <source>
        <dbReference type="EMBL" id="KAA9003790.1"/>
    </source>
</evidence>
<keyword evidence="3" id="KW-1185">Reference proteome</keyword>
<protein>
    <recommendedName>
        <fullName evidence="4">DUF2059 domain-containing protein</fullName>
    </recommendedName>
</protein>
<dbReference type="RefSeq" id="WP_150453374.1">
    <property type="nucleotide sequence ID" value="NZ_VYKI01000002.1"/>
</dbReference>
<feature type="signal peptide" evidence="1">
    <location>
        <begin position="1"/>
        <end position="19"/>
    </location>
</feature>
<evidence type="ECO:0000256" key="1">
    <source>
        <dbReference type="SAM" id="SignalP"/>
    </source>
</evidence>
<proteinExistence type="predicted"/>
<gene>
    <name evidence="2" type="ORF">FJU31_02740</name>
</gene>
<name>A0ABQ6T5C2_9GAMM</name>
<keyword evidence="1" id="KW-0732">Signal</keyword>
<evidence type="ECO:0008006" key="4">
    <source>
        <dbReference type="Google" id="ProtNLM"/>
    </source>
</evidence>
<evidence type="ECO:0000313" key="3">
    <source>
        <dbReference type="Proteomes" id="UP000326367"/>
    </source>
</evidence>
<organism evidence="2 3">
    <name type="scientific">Stenotrophomonas cyclobalanopsidis</name>
    <dbReference type="NCBI Taxonomy" id="2771362"/>
    <lineage>
        <taxon>Bacteria</taxon>
        <taxon>Pseudomonadati</taxon>
        <taxon>Pseudomonadota</taxon>
        <taxon>Gammaproteobacteria</taxon>
        <taxon>Lysobacterales</taxon>
        <taxon>Lysobacteraceae</taxon>
        <taxon>Stenotrophomonas</taxon>
    </lineage>
</organism>
<dbReference type="EMBL" id="VYKI01000002">
    <property type="protein sequence ID" value="KAA9003790.1"/>
    <property type="molecule type" value="Genomic_DNA"/>
</dbReference>
<reference evidence="2 3" key="1">
    <citation type="journal article" date="2020" name="Antonie Van Leeuwenhoek">
        <title>Stenotrophomonas cyclobalanopsidis sp. nov., isolated from the leaf spot disease of Cyclobalanopsis patelliformis.</title>
        <authorList>
            <person name="Bian D.R."/>
            <person name="Xue H."/>
            <person name="Piao C.G."/>
            <person name="Li Y."/>
        </authorList>
    </citation>
    <scope>NUCLEOTIDE SEQUENCE [LARGE SCALE GENOMIC DNA]</scope>
    <source>
        <strain evidence="2 3">TPQG1-4</strain>
    </source>
</reference>